<feature type="compositionally biased region" description="Basic and acidic residues" evidence="1">
    <location>
        <begin position="34"/>
        <end position="43"/>
    </location>
</feature>
<proteinExistence type="predicted"/>
<keyword evidence="3" id="KW-1185">Reference proteome</keyword>
<gene>
    <name evidence="2" type="ORF">JG688_00001001</name>
</gene>
<dbReference type="AlphaFoldDB" id="A0A8J5JBU0"/>
<sequence>MSQWRTPFSVAAPVFSQDSSVAEQPQKGIPEQRAAAKPEKQPYSHENSTSDKPPCACDAILRSLYNQMSSIDFASQLDIVEEYLRRKDHRHTGSIKMKQLKRVFDQIGLSLSADAFTSLQLYFPGVASPSAKEEQGELVAHGRILLALETFHEKSGGSEER</sequence>
<accession>A0A8J5JBU0</accession>
<evidence type="ECO:0000313" key="2">
    <source>
        <dbReference type="EMBL" id="KAG6976792.1"/>
    </source>
</evidence>
<protein>
    <recommendedName>
        <fullName evidence="4">EF-hand domain-containing protein</fullName>
    </recommendedName>
</protein>
<feature type="region of interest" description="Disordered" evidence="1">
    <location>
        <begin position="15"/>
        <end position="54"/>
    </location>
</feature>
<reference evidence="2" key="1">
    <citation type="submission" date="2021-01" db="EMBL/GenBank/DDBJ databases">
        <title>Phytophthora aleatoria, a newly-described species from Pinus radiata is distinct from Phytophthora cactorum isolates based on comparative genomics.</title>
        <authorList>
            <person name="Mcdougal R."/>
            <person name="Panda P."/>
            <person name="Williams N."/>
            <person name="Studholme D.J."/>
        </authorList>
    </citation>
    <scope>NUCLEOTIDE SEQUENCE</scope>
    <source>
        <strain evidence="2">NZFS 4037</strain>
    </source>
</reference>
<organism evidence="2 3">
    <name type="scientific">Phytophthora aleatoria</name>
    <dbReference type="NCBI Taxonomy" id="2496075"/>
    <lineage>
        <taxon>Eukaryota</taxon>
        <taxon>Sar</taxon>
        <taxon>Stramenopiles</taxon>
        <taxon>Oomycota</taxon>
        <taxon>Peronosporomycetes</taxon>
        <taxon>Peronosporales</taxon>
        <taxon>Peronosporaceae</taxon>
        <taxon>Phytophthora</taxon>
    </lineage>
</organism>
<evidence type="ECO:0000256" key="1">
    <source>
        <dbReference type="SAM" id="MobiDB-lite"/>
    </source>
</evidence>
<name>A0A8J5JBU0_9STRA</name>
<dbReference type="EMBL" id="JAENGY010000021">
    <property type="protein sequence ID" value="KAG6976792.1"/>
    <property type="molecule type" value="Genomic_DNA"/>
</dbReference>
<comment type="caution">
    <text evidence="2">The sequence shown here is derived from an EMBL/GenBank/DDBJ whole genome shotgun (WGS) entry which is preliminary data.</text>
</comment>
<evidence type="ECO:0000313" key="3">
    <source>
        <dbReference type="Proteomes" id="UP000709295"/>
    </source>
</evidence>
<evidence type="ECO:0008006" key="4">
    <source>
        <dbReference type="Google" id="ProtNLM"/>
    </source>
</evidence>
<dbReference type="Proteomes" id="UP000709295">
    <property type="component" value="Unassembled WGS sequence"/>
</dbReference>